<dbReference type="Pfam" id="PF02875">
    <property type="entry name" value="Mur_ligase_C"/>
    <property type="match status" value="1"/>
</dbReference>
<evidence type="ECO:0000256" key="5">
    <source>
        <dbReference type="ARBA" id="ARBA00022840"/>
    </source>
</evidence>
<keyword evidence="9" id="KW-1185">Reference proteome</keyword>
<keyword evidence="2" id="KW-0436">Ligase</keyword>
<dbReference type="GO" id="GO:0005524">
    <property type="term" value="F:ATP binding"/>
    <property type="evidence" value="ECO:0007669"/>
    <property type="project" value="UniProtKB-KW"/>
</dbReference>
<comment type="caution">
    <text evidence="8">The sequence shown here is derived from an EMBL/GenBank/DDBJ whole genome shotgun (WGS) entry which is preliminary data.</text>
</comment>
<comment type="similarity">
    <text evidence="1">Belongs to the folylpolyglutamate synthase family.</text>
</comment>
<dbReference type="InterPro" id="IPR004101">
    <property type="entry name" value="Mur_ligase_C"/>
</dbReference>
<evidence type="ECO:0000256" key="3">
    <source>
        <dbReference type="ARBA" id="ARBA00022723"/>
    </source>
</evidence>
<dbReference type="InterPro" id="IPR036615">
    <property type="entry name" value="Mur_ligase_C_dom_sf"/>
</dbReference>
<gene>
    <name evidence="8" type="ORF">SEMRO_1535_G280520.1</name>
</gene>
<dbReference type="PANTHER" id="PTHR11136">
    <property type="entry name" value="FOLYLPOLYGLUTAMATE SYNTHASE-RELATED"/>
    <property type="match status" value="1"/>
</dbReference>
<reference evidence="8" key="1">
    <citation type="submission" date="2020-06" db="EMBL/GenBank/DDBJ databases">
        <authorList>
            <consortium name="Plant Systems Biology data submission"/>
        </authorList>
    </citation>
    <scope>NUCLEOTIDE SEQUENCE</scope>
    <source>
        <strain evidence="8">D6</strain>
    </source>
</reference>
<name>A0A9N8ETH3_9STRA</name>
<dbReference type="InterPro" id="IPR036565">
    <property type="entry name" value="Mur-like_cat_sf"/>
</dbReference>
<organism evidence="8 9">
    <name type="scientific">Seminavis robusta</name>
    <dbReference type="NCBI Taxonomy" id="568900"/>
    <lineage>
        <taxon>Eukaryota</taxon>
        <taxon>Sar</taxon>
        <taxon>Stramenopiles</taxon>
        <taxon>Ochrophyta</taxon>
        <taxon>Bacillariophyta</taxon>
        <taxon>Bacillariophyceae</taxon>
        <taxon>Bacillariophycidae</taxon>
        <taxon>Naviculales</taxon>
        <taxon>Naviculaceae</taxon>
        <taxon>Seminavis</taxon>
    </lineage>
</organism>
<keyword evidence="6" id="KW-0460">Magnesium</keyword>
<dbReference type="OrthoDB" id="5212574at2759"/>
<dbReference type="GO" id="GO:0046872">
    <property type="term" value="F:metal ion binding"/>
    <property type="evidence" value="ECO:0007669"/>
    <property type="project" value="UniProtKB-KW"/>
</dbReference>
<keyword evidence="5" id="KW-0067">ATP-binding</keyword>
<evidence type="ECO:0000256" key="1">
    <source>
        <dbReference type="ARBA" id="ARBA00008276"/>
    </source>
</evidence>
<dbReference type="GO" id="GO:0008841">
    <property type="term" value="F:dihydrofolate synthase activity"/>
    <property type="evidence" value="ECO:0007669"/>
    <property type="project" value="TreeGrafter"/>
</dbReference>
<dbReference type="PANTHER" id="PTHR11136:SF0">
    <property type="entry name" value="DIHYDROFOLATE SYNTHETASE-RELATED"/>
    <property type="match status" value="1"/>
</dbReference>
<evidence type="ECO:0000256" key="6">
    <source>
        <dbReference type="ARBA" id="ARBA00022842"/>
    </source>
</evidence>
<dbReference type="InterPro" id="IPR001645">
    <property type="entry name" value="Folylpolyglutamate_synth"/>
</dbReference>
<feature type="domain" description="Mur ligase C-terminal" evidence="7">
    <location>
        <begin position="317"/>
        <end position="377"/>
    </location>
</feature>
<evidence type="ECO:0000313" key="9">
    <source>
        <dbReference type="Proteomes" id="UP001153069"/>
    </source>
</evidence>
<sequence>MQESMPLSEYEKWVGRLYRTPLFHPSNPRNGQIRMKKLHGLLGSPMNDPDIAIMHIAGTNGKGSVGLKLATSFTALGFSNVGLYSSPHVSCFRERIQWTNGQLISEDEVAEGLATLFGLCQEHDIPATFFELVTLLAFRYFHQCHTTNASPPSSGKMKKTIIVLETGLGGRWDATNVIEAPMLAIITSIGLDHTNVLGTTKQQIALEKAGIMKPQSLVLVGYQVPHDTLRQYAKEHGIMHYHTTEEVLARDVSTTNGNSISNGQDSASKDAMDYNATNTRIVQAALLLLQQHSALDLPSDIPPELLQKAISVRPPCRFETVQNTQGHKTMVILDVAHNPPAMQALVYKLQTANPDKKIRVVLGVSKDKDWKGVLDALIPLTGAAAGPNNNDNDSAKSSLLTRVHLVQASHYKALPLVQLVQDIEDQAKREHTALDTGLLRYNLQDPTVKSGLLDAMKFAQRDELIVVCGSVFLMAEARRTLGIQEPCDSDYLMEILRSGGGASVFPGSLKHEGVIAFGNGERAPPR</sequence>
<dbReference type="PROSITE" id="PS01012">
    <property type="entry name" value="FOLYLPOLYGLU_SYNT_2"/>
    <property type="match status" value="1"/>
</dbReference>
<dbReference type="GO" id="GO:0005829">
    <property type="term" value="C:cytosol"/>
    <property type="evidence" value="ECO:0007669"/>
    <property type="project" value="TreeGrafter"/>
</dbReference>
<dbReference type="InterPro" id="IPR018109">
    <property type="entry name" value="Folylpolyglutamate_synth_CS"/>
</dbReference>
<dbReference type="AlphaFoldDB" id="A0A9N8ETH3"/>
<proteinExistence type="inferred from homology"/>
<dbReference type="GO" id="GO:0005739">
    <property type="term" value="C:mitochondrion"/>
    <property type="evidence" value="ECO:0007669"/>
    <property type="project" value="TreeGrafter"/>
</dbReference>
<dbReference type="SUPFAM" id="SSF53244">
    <property type="entry name" value="MurD-like peptide ligases, peptide-binding domain"/>
    <property type="match status" value="1"/>
</dbReference>
<dbReference type="NCBIfam" id="TIGR01499">
    <property type="entry name" value="folC"/>
    <property type="match status" value="1"/>
</dbReference>
<evidence type="ECO:0000313" key="8">
    <source>
        <dbReference type="EMBL" id="CAB9524420.1"/>
    </source>
</evidence>
<keyword evidence="4" id="KW-0547">Nucleotide-binding</keyword>
<evidence type="ECO:0000256" key="2">
    <source>
        <dbReference type="ARBA" id="ARBA00022598"/>
    </source>
</evidence>
<dbReference type="Gene3D" id="3.40.1190.10">
    <property type="entry name" value="Mur-like, catalytic domain"/>
    <property type="match status" value="1"/>
</dbReference>
<dbReference type="Proteomes" id="UP001153069">
    <property type="component" value="Unassembled WGS sequence"/>
</dbReference>
<evidence type="ECO:0000256" key="4">
    <source>
        <dbReference type="ARBA" id="ARBA00022741"/>
    </source>
</evidence>
<accession>A0A9N8ETH3</accession>
<evidence type="ECO:0000259" key="7">
    <source>
        <dbReference type="Pfam" id="PF02875"/>
    </source>
</evidence>
<dbReference type="EMBL" id="CAICTM010001533">
    <property type="protein sequence ID" value="CAB9524420.1"/>
    <property type="molecule type" value="Genomic_DNA"/>
</dbReference>
<dbReference type="GO" id="GO:0004326">
    <property type="term" value="F:tetrahydrofolylpolyglutamate synthase activity"/>
    <property type="evidence" value="ECO:0007669"/>
    <property type="project" value="InterPro"/>
</dbReference>
<dbReference type="SUPFAM" id="SSF53623">
    <property type="entry name" value="MurD-like peptide ligases, catalytic domain"/>
    <property type="match status" value="1"/>
</dbReference>
<protein>
    <submittedName>
        <fullName evidence="8">Probable bifunctional folylpolyglutamate synthase/dihydropteroate synthase</fullName>
    </submittedName>
</protein>
<dbReference type="Gene3D" id="3.90.190.20">
    <property type="entry name" value="Mur ligase, C-terminal domain"/>
    <property type="match status" value="1"/>
</dbReference>
<keyword evidence="3" id="KW-0479">Metal-binding</keyword>